<organism evidence="3 4">
    <name type="scientific">Anaerocellum danielii</name>
    <dbReference type="NCBI Taxonomy" id="1387557"/>
    <lineage>
        <taxon>Bacteria</taxon>
        <taxon>Bacillati</taxon>
        <taxon>Bacillota</taxon>
        <taxon>Bacillota incertae sedis</taxon>
        <taxon>Caldicellulosiruptorales</taxon>
        <taxon>Caldicellulosiruptoraceae</taxon>
        <taxon>Anaerocellum</taxon>
    </lineage>
</organism>
<dbReference type="Proteomes" id="UP001322744">
    <property type="component" value="Chromosome"/>
</dbReference>
<dbReference type="InterPro" id="IPR001451">
    <property type="entry name" value="Hexapep"/>
</dbReference>
<evidence type="ECO:0000313" key="3">
    <source>
        <dbReference type="EMBL" id="WPX08493.1"/>
    </source>
</evidence>
<dbReference type="EMBL" id="CP139957">
    <property type="protein sequence ID" value="WPX08493.1"/>
    <property type="molecule type" value="Genomic_DNA"/>
</dbReference>
<proteinExistence type="predicted"/>
<dbReference type="CDD" id="cd03349">
    <property type="entry name" value="LbH_XAT"/>
    <property type="match status" value="1"/>
</dbReference>
<gene>
    <name evidence="3" type="ORF">SOJ16_002383</name>
</gene>
<dbReference type="InterPro" id="IPR018357">
    <property type="entry name" value="Hexapep_transf_CS"/>
</dbReference>
<dbReference type="Gene3D" id="2.160.10.10">
    <property type="entry name" value="Hexapeptide repeat proteins"/>
    <property type="match status" value="1"/>
</dbReference>
<dbReference type="GO" id="GO:0016746">
    <property type="term" value="F:acyltransferase activity"/>
    <property type="evidence" value="ECO:0007669"/>
    <property type="project" value="UniProtKB-KW"/>
</dbReference>
<dbReference type="InterPro" id="IPR011004">
    <property type="entry name" value="Trimer_LpxA-like_sf"/>
</dbReference>
<sequence length="124" mass="14373">MVSTHPFLYERKLKFISDSEIISKLEINKEVPIIGNNVRIGSNVIILRGVKIGDGAIIDAGAVVTKDVEPYSIVGGVPARLIKWRFPPEIREKLLKIKWWDWSEERIKENIHMFYDVEAFCRMF</sequence>
<accession>A0ABZ0U197</accession>
<keyword evidence="3" id="KW-0012">Acyltransferase</keyword>
<keyword evidence="4" id="KW-1185">Reference proteome</keyword>
<dbReference type="PROSITE" id="PS00101">
    <property type="entry name" value="HEXAPEP_TRANSFERASES"/>
    <property type="match status" value="1"/>
</dbReference>
<evidence type="ECO:0000313" key="4">
    <source>
        <dbReference type="Proteomes" id="UP001322744"/>
    </source>
</evidence>
<dbReference type="EC" id="2.3.1.-" evidence="3"/>
<reference evidence="3 4" key="1">
    <citation type="submission" date="2023-12" db="EMBL/GenBank/DDBJ databases">
        <authorList>
            <person name="Manesh M.J.H."/>
            <person name="Bing R.G."/>
            <person name="Willard D.J."/>
            <person name="Kelly R.M."/>
        </authorList>
    </citation>
    <scope>NUCLEOTIDE SEQUENCE [LARGE SCALE GENOMIC DNA]</scope>
    <source>
        <strain evidence="3 4">DSM 8977</strain>
    </source>
</reference>
<name>A0ABZ0U197_9FIRM</name>
<keyword evidence="2" id="KW-0677">Repeat</keyword>
<protein>
    <submittedName>
        <fullName evidence="3">CatB-related O-acetyltransferase</fullName>
        <ecNumber evidence="3">2.3.1.-</ecNumber>
    </submittedName>
</protein>
<evidence type="ECO:0000256" key="1">
    <source>
        <dbReference type="ARBA" id="ARBA00022679"/>
    </source>
</evidence>
<dbReference type="PANTHER" id="PTHR43300">
    <property type="entry name" value="ACETYLTRANSFERASE"/>
    <property type="match status" value="1"/>
</dbReference>
<dbReference type="SUPFAM" id="SSF51161">
    <property type="entry name" value="Trimeric LpxA-like enzymes"/>
    <property type="match status" value="1"/>
</dbReference>
<keyword evidence="1 3" id="KW-0808">Transferase</keyword>
<evidence type="ECO:0000256" key="2">
    <source>
        <dbReference type="ARBA" id="ARBA00022737"/>
    </source>
</evidence>
<dbReference type="InterPro" id="IPR050179">
    <property type="entry name" value="Trans_hexapeptide_repeat"/>
</dbReference>
<dbReference type="Pfam" id="PF00132">
    <property type="entry name" value="Hexapep"/>
    <property type="match status" value="1"/>
</dbReference>
<dbReference type="PANTHER" id="PTHR43300:SF11">
    <property type="entry name" value="ACETYLTRANSFERASE RV3034C-RELATED"/>
    <property type="match status" value="1"/>
</dbReference>